<dbReference type="PATRIC" id="fig|1263867.3.peg.1710"/>
<dbReference type="EMBL" id="ANMO01000091">
    <property type="protein sequence ID" value="EMB17651.1"/>
    <property type="molecule type" value="Genomic_DNA"/>
</dbReference>
<evidence type="ECO:0000256" key="1">
    <source>
        <dbReference type="SAM" id="Phobius"/>
    </source>
</evidence>
<accession>M2A7X3</accession>
<reference evidence="2" key="2">
    <citation type="journal article" date="2013" name="Mar. Genomics">
        <title>Expression of sulfatases in Rhodopirellula baltica and the diversity of sulfatases in the genus Rhodopirellula.</title>
        <authorList>
            <person name="Wegner C.E."/>
            <person name="Richter-Heitmann T."/>
            <person name="Klindworth A."/>
            <person name="Klockow C."/>
            <person name="Richter M."/>
            <person name="Achstetter T."/>
            <person name="Glockner F.O."/>
            <person name="Harder J."/>
        </authorList>
    </citation>
    <scope>NUCLEOTIDE SEQUENCE [LARGE SCALE GENOMIC DNA]</scope>
    <source>
        <strain evidence="2">6C</strain>
    </source>
</reference>
<keyword evidence="1" id="KW-1133">Transmembrane helix</keyword>
<keyword evidence="3" id="KW-1185">Reference proteome</keyword>
<evidence type="ECO:0000313" key="3">
    <source>
        <dbReference type="Proteomes" id="UP000011529"/>
    </source>
</evidence>
<evidence type="ECO:0000313" key="2">
    <source>
        <dbReference type="EMBL" id="EMB17651.1"/>
    </source>
</evidence>
<keyword evidence="1" id="KW-0812">Transmembrane</keyword>
<dbReference type="Proteomes" id="UP000011529">
    <property type="component" value="Unassembled WGS sequence"/>
</dbReference>
<comment type="caution">
    <text evidence="2">The sequence shown here is derived from an EMBL/GenBank/DDBJ whole genome shotgun (WGS) entry which is preliminary data.</text>
</comment>
<keyword evidence="1" id="KW-0472">Membrane</keyword>
<proteinExistence type="predicted"/>
<organism evidence="2 3">
    <name type="scientific">Rhodopirellula europaea 6C</name>
    <dbReference type="NCBI Taxonomy" id="1263867"/>
    <lineage>
        <taxon>Bacteria</taxon>
        <taxon>Pseudomonadati</taxon>
        <taxon>Planctomycetota</taxon>
        <taxon>Planctomycetia</taxon>
        <taxon>Pirellulales</taxon>
        <taxon>Pirellulaceae</taxon>
        <taxon>Rhodopirellula</taxon>
    </lineage>
</organism>
<reference evidence="2" key="1">
    <citation type="submission" date="2012-11" db="EMBL/GenBank/DDBJ databases">
        <title>Permanent draft genomes of Rhodopirellula europaea strain SH398 and 6C.</title>
        <authorList>
            <person name="Richter M."/>
            <person name="Richter-Heitmann T."/>
            <person name="Frank C."/>
            <person name="Harder J."/>
            <person name="Glockner F.O."/>
        </authorList>
    </citation>
    <scope>NUCLEOTIDE SEQUENCE</scope>
    <source>
        <strain evidence="2">6C</strain>
    </source>
</reference>
<name>M2A7X3_9BACT</name>
<dbReference type="RefSeq" id="WP_008655381.1">
    <property type="nucleotide sequence ID" value="NZ_ANMO01000091.1"/>
</dbReference>
<gene>
    <name evidence="2" type="ORF">RE6C_01611</name>
</gene>
<feature type="transmembrane region" description="Helical" evidence="1">
    <location>
        <begin position="15"/>
        <end position="33"/>
    </location>
</feature>
<sequence length="116" mass="13269">MANSKTNLDGKRSAWIKWAGSAIVVLGLLFYFYPRDKVELDDHGYDASVALYRICNQRDTESLRNVAEQIAKWESEGSISERSTESLQKVVDLAHAGDWTQAGRECRRMMEDQVQR</sequence>
<protein>
    <submittedName>
        <fullName evidence="2">Uncharacterized protein</fullName>
    </submittedName>
</protein>
<dbReference type="AlphaFoldDB" id="M2A7X3"/>